<comment type="caution">
    <text evidence="8">The sequence shown here is derived from an EMBL/GenBank/DDBJ whole genome shotgun (WGS) entry which is preliminary data.</text>
</comment>
<organism evidence="8 9">
    <name type="scientific">Caballeronia arvi</name>
    <dbReference type="NCBI Taxonomy" id="1777135"/>
    <lineage>
        <taxon>Bacteria</taxon>
        <taxon>Pseudomonadati</taxon>
        <taxon>Pseudomonadota</taxon>
        <taxon>Betaproteobacteria</taxon>
        <taxon>Burkholderiales</taxon>
        <taxon>Burkholderiaceae</taxon>
        <taxon>Caballeronia</taxon>
    </lineage>
</organism>
<feature type="compositionally biased region" description="Basic and acidic residues" evidence="6">
    <location>
        <begin position="25"/>
        <end position="43"/>
    </location>
</feature>
<feature type="domain" description="HTH tetR-type" evidence="7">
    <location>
        <begin position="44"/>
        <end position="104"/>
    </location>
</feature>
<dbReference type="InterPro" id="IPR036271">
    <property type="entry name" value="Tet_transcr_reg_TetR-rel_C_sf"/>
</dbReference>
<dbReference type="PROSITE" id="PS01081">
    <property type="entry name" value="HTH_TETR_1"/>
    <property type="match status" value="1"/>
</dbReference>
<dbReference type="Proteomes" id="UP000055019">
    <property type="component" value="Unassembled WGS sequence"/>
</dbReference>
<dbReference type="PROSITE" id="PS50977">
    <property type="entry name" value="HTH_TETR_2"/>
    <property type="match status" value="1"/>
</dbReference>
<dbReference type="InterPro" id="IPR050109">
    <property type="entry name" value="HTH-type_TetR-like_transc_reg"/>
</dbReference>
<evidence type="ECO:0000256" key="2">
    <source>
        <dbReference type="ARBA" id="ARBA00023015"/>
    </source>
</evidence>
<dbReference type="EMBL" id="FCOM02000019">
    <property type="protein sequence ID" value="SAL72091.1"/>
    <property type="molecule type" value="Genomic_DNA"/>
</dbReference>
<keyword evidence="1" id="KW-0678">Repressor</keyword>
<dbReference type="GO" id="GO:0045892">
    <property type="term" value="P:negative regulation of DNA-templated transcription"/>
    <property type="evidence" value="ECO:0007669"/>
    <property type="project" value="UniProtKB-ARBA"/>
</dbReference>
<dbReference type="GO" id="GO:0003700">
    <property type="term" value="F:DNA-binding transcription factor activity"/>
    <property type="evidence" value="ECO:0007669"/>
    <property type="project" value="UniProtKB-ARBA"/>
</dbReference>
<keyword evidence="9" id="KW-1185">Reference proteome</keyword>
<feature type="DNA-binding region" description="H-T-H motif" evidence="5">
    <location>
        <begin position="67"/>
        <end position="86"/>
    </location>
</feature>
<dbReference type="PANTHER" id="PTHR30055:SF240">
    <property type="entry name" value="HTH-TYPE TRANSCRIPTIONAL REGULATOR ACRR"/>
    <property type="match status" value="1"/>
</dbReference>
<evidence type="ECO:0000313" key="9">
    <source>
        <dbReference type="Proteomes" id="UP000055019"/>
    </source>
</evidence>
<dbReference type="InterPro" id="IPR001647">
    <property type="entry name" value="HTH_TetR"/>
</dbReference>
<dbReference type="AlphaFoldDB" id="A0A158JUK8"/>
<keyword evidence="2" id="KW-0805">Transcription regulation</keyword>
<dbReference type="Gene3D" id="1.10.357.10">
    <property type="entry name" value="Tetracycline Repressor, domain 2"/>
    <property type="match status" value="1"/>
</dbReference>
<dbReference type="PANTHER" id="PTHR30055">
    <property type="entry name" value="HTH-TYPE TRANSCRIPTIONAL REGULATOR RUTR"/>
    <property type="match status" value="1"/>
</dbReference>
<name>A0A158JUK8_9BURK</name>
<dbReference type="SUPFAM" id="SSF48498">
    <property type="entry name" value="Tetracyclin repressor-like, C-terminal domain"/>
    <property type="match status" value="1"/>
</dbReference>
<evidence type="ECO:0000256" key="5">
    <source>
        <dbReference type="PROSITE-ProRule" id="PRU00335"/>
    </source>
</evidence>
<dbReference type="InterPro" id="IPR013572">
    <property type="entry name" value="Tscrpt_reg_MAATS_C"/>
</dbReference>
<feature type="region of interest" description="Disordered" evidence="6">
    <location>
        <begin position="20"/>
        <end position="43"/>
    </location>
</feature>
<accession>A0A158JUK8</accession>
<evidence type="ECO:0000256" key="3">
    <source>
        <dbReference type="ARBA" id="ARBA00023125"/>
    </source>
</evidence>
<evidence type="ECO:0000313" key="8">
    <source>
        <dbReference type="EMBL" id="SAL72091.1"/>
    </source>
</evidence>
<evidence type="ECO:0000256" key="4">
    <source>
        <dbReference type="ARBA" id="ARBA00023163"/>
    </source>
</evidence>
<evidence type="ECO:0000256" key="1">
    <source>
        <dbReference type="ARBA" id="ARBA00022491"/>
    </source>
</evidence>
<protein>
    <submittedName>
        <fullName evidence="8">TetR family regulatory protein</fullName>
    </submittedName>
</protein>
<dbReference type="PRINTS" id="PR00455">
    <property type="entry name" value="HTHTETR"/>
</dbReference>
<reference evidence="8" key="1">
    <citation type="submission" date="2016-01" db="EMBL/GenBank/DDBJ databases">
        <authorList>
            <person name="Peeters C."/>
        </authorList>
    </citation>
    <scope>NUCLEOTIDE SEQUENCE [LARGE SCALE GENOMIC DNA]</scope>
    <source>
        <strain evidence="8">LMG 29317</strain>
    </source>
</reference>
<dbReference type="SUPFAM" id="SSF46689">
    <property type="entry name" value="Homeodomain-like"/>
    <property type="match status" value="1"/>
</dbReference>
<dbReference type="Pfam" id="PF08361">
    <property type="entry name" value="TetR_C_2"/>
    <property type="match status" value="1"/>
</dbReference>
<dbReference type="GO" id="GO:0000976">
    <property type="term" value="F:transcription cis-regulatory region binding"/>
    <property type="evidence" value="ECO:0007669"/>
    <property type="project" value="TreeGrafter"/>
</dbReference>
<evidence type="ECO:0000259" key="7">
    <source>
        <dbReference type="PROSITE" id="PS50977"/>
    </source>
</evidence>
<dbReference type="FunFam" id="1.10.357.10:FF:000003">
    <property type="entry name" value="HTH-type transcriptional regulator AcrR"/>
    <property type="match status" value="1"/>
</dbReference>
<keyword evidence="3 5" id="KW-0238">DNA-binding</keyword>
<dbReference type="InterPro" id="IPR023772">
    <property type="entry name" value="DNA-bd_HTH_TetR-type_CS"/>
</dbReference>
<gene>
    <name evidence="8" type="ORF">AWB74_04306</name>
</gene>
<proteinExistence type="predicted"/>
<keyword evidence="4" id="KW-0804">Transcription</keyword>
<dbReference type="Pfam" id="PF00440">
    <property type="entry name" value="TetR_N"/>
    <property type="match status" value="1"/>
</dbReference>
<sequence length="248" mass="28159">MNIQSIRQNLDERNAVSRVVGARQAGEDGHRPHDMVRRTKEEAQATRNRVLDAAERVFYEKGVSRTTLADIAQAAGVTRGAIYWHFANKGDLFNAMFDRSLLPLDELVEATLDGKEEDPLARLRELFVWCMRNITSDAQRRRVFDILFMKCEFVEEMGPVRERHQNNMRDGMERIERALRNAVEKKQLPATLDTSRATVMLHCLFTGILHDSLMLPDLVHPERDAEALIDACFDALRCSPALLSPAGG</sequence>
<evidence type="ECO:0000256" key="6">
    <source>
        <dbReference type="SAM" id="MobiDB-lite"/>
    </source>
</evidence>
<dbReference type="InterPro" id="IPR009057">
    <property type="entry name" value="Homeodomain-like_sf"/>
</dbReference>